<evidence type="ECO:0000313" key="1">
    <source>
        <dbReference type="EMBL" id="GGN90602.1"/>
    </source>
</evidence>
<proteinExistence type="predicted"/>
<organism evidence="1 2">
    <name type="scientific">Streptomyces albiflavescens</name>
    <dbReference type="NCBI Taxonomy" id="1623582"/>
    <lineage>
        <taxon>Bacteria</taxon>
        <taxon>Bacillati</taxon>
        <taxon>Actinomycetota</taxon>
        <taxon>Actinomycetes</taxon>
        <taxon>Kitasatosporales</taxon>
        <taxon>Streptomycetaceae</taxon>
        <taxon>Streptomyces</taxon>
    </lineage>
</organism>
<dbReference type="Proteomes" id="UP000600365">
    <property type="component" value="Unassembled WGS sequence"/>
</dbReference>
<gene>
    <name evidence="1" type="ORF">GCM10011579_086640</name>
</gene>
<sequence length="68" mass="7605">MNAGTPPPPGTSRLTIHIYRLTPDGKRVAQSRRHTITATPDPERLADSLAWPPCRCPRCPRCRTDNAR</sequence>
<reference evidence="1 2" key="1">
    <citation type="journal article" date="2014" name="Int. J. Syst. Evol. Microbiol.">
        <title>Complete genome sequence of Corynebacterium casei LMG S-19264T (=DSM 44701T), isolated from a smear-ripened cheese.</title>
        <authorList>
            <consortium name="US DOE Joint Genome Institute (JGI-PGF)"/>
            <person name="Walter F."/>
            <person name="Albersmeier A."/>
            <person name="Kalinowski J."/>
            <person name="Ruckert C."/>
        </authorList>
    </citation>
    <scope>NUCLEOTIDE SEQUENCE [LARGE SCALE GENOMIC DNA]</scope>
    <source>
        <strain evidence="1 2">CGMCC 4.7111</strain>
    </source>
</reference>
<name>A0A917YFG8_9ACTN</name>
<dbReference type="EMBL" id="BMMM01000024">
    <property type="protein sequence ID" value="GGN90602.1"/>
    <property type="molecule type" value="Genomic_DNA"/>
</dbReference>
<keyword evidence="2" id="KW-1185">Reference proteome</keyword>
<protein>
    <submittedName>
        <fullName evidence="1">Uncharacterized protein</fullName>
    </submittedName>
</protein>
<evidence type="ECO:0000313" key="2">
    <source>
        <dbReference type="Proteomes" id="UP000600365"/>
    </source>
</evidence>
<dbReference type="AlphaFoldDB" id="A0A917YFG8"/>
<accession>A0A917YFG8</accession>
<comment type="caution">
    <text evidence="1">The sequence shown here is derived from an EMBL/GenBank/DDBJ whole genome shotgun (WGS) entry which is preliminary data.</text>
</comment>